<name>A0A8H5GKK6_9AGAR</name>
<keyword evidence="4" id="KW-1185">Reference proteome</keyword>
<dbReference type="GO" id="GO:0004673">
    <property type="term" value="F:protein histidine kinase activity"/>
    <property type="evidence" value="ECO:0007669"/>
    <property type="project" value="TreeGrafter"/>
</dbReference>
<dbReference type="OrthoDB" id="10266508at2759"/>
<dbReference type="PANTHER" id="PTHR45339">
    <property type="entry name" value="HYBRID SIGNAL TRANSDUCTION HISTIDINE KINASE J"/>
    <property type="match status" value="1"/>
</dbReference>
<gene>
    <name evidence="3" type="ORF">D9615_010622</name>
</gene>
<dbReference type="PANTHER" id="PTHR45339:SF1">
    <property type="entry name" value="HYBRID SIGNAL TRANSDUCTION HISTIDINE KINASE J"/>
    <property type="match status" value="1"/>
</dbReference>
<accession>A0A8H5GKK6</accession>
<sequence length="128" mass="14401">MAMDVSMLFMGGLEATELIWSYEMHCGPAPIIALAAHAMIGECERCLQAGNPKMDDRITTRSAQLTLTPTEPLRREDLPNAINKLTGERGAAKHLLLRRPPTMSQNLLLVYTLTRSSYRLFRLFRPQS</sequence>
<dbReference type="AlphaFoldDB" id="A0A8H5GKK6"/>
<protein>
    <submittedName>
        <fullName evidence="3">Uncharacterized protein</fullName>
    </submittedName>
</protein>
<evidence type="ECO:0000256" key="1">
    <source>
        <dbReference type="ARBA" id="ARBA00022553"/>
    </source>
</evidence>
<evidence type="ECO:0000313" key="4">
    <source>
        <dbReference type="Proteomes" id="UP000565441"/>
    </source>
</evidence>
<dbReference type="EMBL" id="JAACJP010000075">
    <property type="protein sequence ID" value="KAF5366703.1"/>
    <property type="molecule type" value="Genomic_DNA"/>
</dbReference>
<dbReference type="SUPFAM" id="SSF52172">
    <property type="entry name" value="CheY-like"/>
    <property type="match status" value="1"/>
</dbReference>
<dbReference type="Proteomes" id="UP000565441">
    <property type="component" value="Unassembled WGS sequence"/>
</dbReference>
<dbReference type="Gene3D" id="3.40.50.2300">
    <property type="match status" value="1"/>
</dbReference>
<evidence type="ECO:0000313" key="3">
    <source>
        <dbReference type="EMBL" id="KAF5366703.1"/>
    </source>
</evidence>
<dbReference type="InterPro" id="IPR011006">
    <property type="entry name" value="CheY-like_superfamily"/>
</dbReference>
<keyword evidence="1" id="KW-0597">Phosphoprotein</keyword>
<reference evidence="3 4" key="1">
    <citation type="journal article" date="2020" name="ISME J.">
        <title>Uncovering the hidden diversity of litter-decomposition mechanisms in mushroom-forming fungi.</title>
        <authorList>
            <person name="Floudas D."/>
            <person name="Bentzer J."/>
            <person name="Ahren D."/>
            <person name="Johansson T."/>
            <person name="Persson P."/>
            <person name="Tunlid A."/>
        </authorList>
    </citation>
    <scope>NUCLEOTIDE SEQUENCE [LARGE SCALE GENOMIC DNA]</scope>
    <source>
        <strain evidence="3 4">CBS 661.87</strain>
    </source>
</reference>
<organism evidence="3 4">
    <name type="scientific">Tricholomella constricta</name>
    <dbReference type="NCBI Taxonomy" id="117010"/>
    <lineage>
        <taxon>Eukaryota</taxon>
        <taxon>Fungi</taxon>
        <taxon>Dikarya</taxon>
        <taxon>Basidiomycota</taxon>
        <taxon>Agaricomycotina</taxon>
        <taxon>Agaricomycetes</taxon>
        <taxon>Agaricomycetidae</taxon>
        <taxon>Agaricales</taxon>
        <taxon>Tricholomatineae</taxon>
        <taxon>Lyophyllaceae</taxon>
        <taxon>Tricholomella</taxon>
    </lineage>
</organism>
<dbReference type="GO" id="GO:0071474">
    <property type="term" value="P:cellular hyperosmotic response"/>
    <property type="evidence" value="ECO:0007669"/>
    <property type="project" value="TreeGrafter"/>
</dbReference>
<keyword evidence="2" id="KW-0902">Two-component regulatory system</keyword>
<proteinExistence type="predicted"/>
<dbReference type="GO" id="GO:0000160">
    <property type="term" value="P:phosphorelay signal transduction system"/>
    <property type="evidence" value="ECO:0007669"/>
    <property type="project" value="UniProtKB-KW"/>
</dbReference>
<comment type="caution">
    <text evidence="3">The sequence shown here is derived from an EMBL/GenBank/DDBJ whole genome shotgun (WGS) entry which is preliminary data.</text>
</comment>
<evidence type="ECO:0000256" key="2">
    <source>
        <dbReference type="ARBA" id="ARBA00023012"/>
    </source>
</evidence>